<sequence length="130" mass="15044">MYNILYFINSEIQPWYTAEQIKNAAHLLNTLRFNNGFEQWFAPEYKRGQGHQDYSILCGLGAEFLIDLFGNVWNSTEKTVVLPKGRKKFQPYYLPTIDATVDQMSLPLGYAWDKDQPDPEKLCDANNCVV</sequence>
<dbReference type="Proteomes" id="UP000887567">
    <property type="component" value="Unplaced"/>
</dbReference>
<proteinExistence type="predicted"/>
<name>A0A913YTZ2_EXADI</name>
<dbReference type="AlphaFoldDB" id="A0A913YTZ2"/>
<evidence type="ECO:0000313" key="1">
    <source>
        <dbReference type="EnsemblMetazoa" id="XP_028518528.1"/>
    </source>
</evidence>
<keyword evidence="2" id="KW-1185">Reference proteome</keyword>
<accession>A0A913YTZ2</accession>
<dbReference type="KEGG" id="epa:114576319"/>
<protein>
    <submittedName>
        <fullName evidence="1">Uncharacterized protein</fullName>
    </submittedName>
</protein>
<dbReference type="OrthoDB" id="5985682at2759"/>
<evidence type="ECO:0000313" key="2">
    <source>
        <dbReference type="Proteomes" id="UP000887567"/>
    </source>
</evidence>
<organism evidence="1 2">
    <name type="scientific">Exaiptasia diaphana</name>
    <name type="common">Tropical sea anemone</name>
    <name type="synonym">Aiptasia pulchella</name>
    <dbReference type="NCBI Taxonomy" id="2652724"/>
    <lineage>
        <taxon>Eukaryota</taxon>
        <taxon>Metazoa</taxon>
        <taxon>Cnidaria</taxon>
        <taxon>Anthozoa</taxon>
        <taxon>Hexacorallia</taxon>
        <taxon>Actiniaria</taxon>
        <taxon>Aiptasiidae</taxon>
        <taxon>Exaiptasia</taxon>
    </lineage>
</organism>
<dbReference type="EnsemblMetazoa" id="XM_028662727.1">
    <property type="protein sequence ID" value="XP_028518528.1"/>
    <property type="gene ID" value="LOC114576319"/>
</dbReference>
<reference evidence="1" key="1">
    <citation type="submission" date="2022-11" db="UniProtKB">
        <authorList>
            <consortium name="EnsemblMetazoa"/>
        </authorList>
    </citation>
    <scope>IDENTIFICATION</scope>
</reference>